<evidence type="ECO:0000256" key="10">
    <source>
        <dbReference type="HAMAP-Rule" id="MF_00536"/>
    </source>
</evidence>
<keyword evidence="4 10" id="KW-0460">Magnesium</keyword>
<dbReference type="NCBIfam" id="TIGR00557">
    <property type="entry name" value="pdxA"/>
    <property type="match status" value="1"/>
</dbReference>
<dbReference type="EC" id="1.1.1.262" evidence="10"/>
<protein>
    <recommendedName>
        <fullName evidence="10">4-hydroxythreonine-4-phosphate dehydrogenase</fullName>
        <ecNumber evidence="10">1.1.1.262</ecNumber>
    </recommendedName>
    <alternativeName>
        <fullName evidence="10">4-(phosphohydroxy)-L-threonine dehydrogenase</fullName>
    </alternativeName>
</protein>
<dbReference type="SUPFAM" id="SSF53659">
    <property type="entry name" value="Isocitrate/Isopropylmalate dehydrogenase-like"/>
    <property type="match status" value="1"/>
</dbReference>
<keyword evidence="1 10" id="KW-0963">Cytoplasm</keyword>
<comment type="subunit">
    <text evidence="10">Homodimer.</text>
</comment>
<accession>A0A1I6JSV2</accession>
<comment type="cofactor">
    <cofactor evidence="10">
        <name>Zn(2+)</name>
        <dbReference type="ChEBI" id="CHEBI:29105"/>
    </cofactor>
    <cofactor evidence="10">
        <name>Mg(2+)</name>
        <dbReference type="ChEBI" id="CHEBI:18420"/>
    </cofactor>
    <cofactor evidence="10">
        <name>Co(2+)</name>
        <dbReference type="ChEBI" id="CHEBI:48828"/>
    </cofactor>
    <text evidence="10">Binds 1 divalent metal cation per subunit. Can use ions such as Zn(2+), Mg(2+) or Co(2+).</text>
</comment>
<feature type="binding site" evidence="10">
    <location>
        <position position="265"/>
    </location>
    <ligand>
        <name>a divalent metal cation</name>
        <dbReference type="ChEBI" id="CHEBI:60240"/>
        <note>ligand shared between dimeric partners</note>
    </ligand>
</feature>
<dbReference type="AlphaFoldDB" id="A0A1I6JSV2"/>
<evidence type="ECO:0000256" key="6">
    <source>
        <dbReference type="ARBA" id="ARBA00023002"/>
    </source>
</evidence>
<keyword evidence="7 10" id="KW-0520">NAD</keyword>
<comment type="miscellaneous">
    <text evidence="10">The active site is located at the dimer interface.</text>
</comment>
<keyword evidence="9 10" id="KW-0170">Cobalt</keyword>
<keyword evidence="12" id="KW-1185">Reference proteome</keyword>
<dbReference type="GO" id="GO:0000287">
    <property type="term" value="F:magnesium ion binding"/>
    <property type="evidence" value="ECO:0007669"/>
    <property type="project" value="UniProtKB-UniRule"/>
</dbReference>
<dbReference type="PANTHER" id="PTHR30004">
    <property type="entry name" value="4-HYDROXYTHREONINE-4-PHOSPHATE DEHYDROGENASE"/>
    <property type="match status" value="1"/>
</dbReference>
<evidence type="ECO:0000313" key="11">
    <source>
        <dbReference type="EMBL" id="SFR82059.1"/>
    </source>
</evidence>
<gene>
    <name evidence="10" type="primary">pdxA</name>
    <name evidence="11" type="ORF">SAMN05216203_3253</name>
</gene>
<sequence>MTSPVTLALTAGEPAGIGPELCLQLALEERGQRIVVVASQALLQARQNDMGLSVQLESWQPGQPVTCDAGHLAVMDISGVATTSAGRTDPGNSQYVLDTLTAAAQGCLDGVFDGMVTAPVHKGVINEAGIAFSGHTEFLQEFCGVERVVMMLATEELRVALVTTHLPLRDVPGAITPERITQVTRILDQDLKTFFGVAHPRILVAGLNPHAGEGGHLGREEIDIIEPTLERLRSEGIRLTGPLPADTLFTPHWLDDADAVLAMYHDQGLPVLKFQGFGRAVNVTLGLPIVRTSVDHGTALDLAGTGKADAGSLHTAIRVGEQMARHRREHRKPPGGKP</sequence>
<dbReference type="STRING" id="650891.SAMN05216203_3253"/>
<comment type="pathway">
    <text evidence="10">Cofactor biosynthesis; pyridoxine 5'-phosphate biosynthesis; pyridoxine 5'-phosphate from D-erythrose 4-phosphate: step 4/5.</text>
</comment>
<feature type="binding site" evidence="10">
    <location>
        <position position="135"/>
    </location>
    <ligand>
        <name>substrate</name>
    </ligand>
</feature>
<keyword evidence="2 10" id="KW-0479">Metal-binding</keyword>
<dbReference type="GO" id="GO:0042823">
    <property type="term" value="P:pyridoxal phosphate biosynthetic process"/>
    <property type="evidence" value="ECO:0007669"/>
    <property type="project" value="UniProtKB-UniRule"/>
</dbReference>
<feature type="binding site" evidence="10">
    <location>
        <position position="136"/>
    </location>
    <ligand>
        <name>substrate</name>
    </ligand>
</feature>
<feature type="binding site" evidence="10">
    <location>
        <position position="291"/>
    </location>
    <ligand>
        <name>substrate</name>
    </ligand>
</feature>
<evidence type="ECO:0000313" key="12">
    <source>
        <dbReference type="Proteomes" id="UP000198644"/>
    </source>
</evidence>
<keyword evidence="3 10" id="KW-0862">Zinc</keyword>
<dbReference type="GO" id="GO:0008270">
    <property type="term" value="F:zinc ion binding"/>
    <property type="evidence" value="ECO:0007669"/>
    <property type="project" value="UniProtKB-UniRule"/>
</dbReference>
<feature type="binding site" evidence="10">
    <location>
        <position position="165"/>
    </location>
    <ligand>
        <name>a divalent metal cation</name>
        <dbReference type="ChEBI" id="CHEBI:60240"/>
        <note>ligand shared between dimeric partners</note>
    </ligand>
</feature>
<dbReference type="RefSeq" id="WP_092015604.1">
    <property type="nucleotide sequence ID" value="NZ_FOYW01000003.1"/>
</dbReference>
<comment type="function">
    <text evidence="10">Catalyzes the NAD(P)-dependent oxidation of 4-(phosphooxy)-L-threonine (HTP) into 2-amino-3-oxo-4-(phosphooxy)butyric acid which spontaneously decarboxylates to form 3-amino-2-oxopropyl phosphate (AHAP).</text>
</comment>
<keyword evidence="5 10" id="KW-0521">NADP</keyword>
<dbReference type="HAMAP" id="MF_00536">
    <property type="entry name" value="PdxA"/>
    <property type="match status" value="1"/>
</dbReference>
<dbReference type="Proteomes" id="UP000198644">
    <property type="component" value="Unassembled WGS sequence"/>
</dbReference>
<comment type="subcellular location">
    <subcellularLocation>
        <location evidence="10">Cytoplasm</location>
    </subcellularLocation>
</comment>
<evidence type="ECO:0000256" key="7">
    <source>
        <dbReference type="ARBA" id="ARBA00023027"/>
    </source>
</evidence>
<dbReference type="InterPro" id="IPR037510">
    <property type="entry name" value="PdxA"/>
</dbReference>
<dbReference type="UniPathway" id="UPA00244">
    <property type="reaction ID" value="UER00312"/>
</dbReference>
<reference evidence="11 12" key="1">
    <citation type="submission" date="2016-10" db="EMBL/GenBank/DDBJ databases">
        <authorList>
            <person name="de Groot N.N."/>
        </authorList>
    </citation>
    <scope>NUCLEOTIDE SEQUENCE [LARGE SCALE GENOMIC DNA]</scope>
    <source>
        <strain evidence="11 12">CGMCC 1.9167</strain>
    </source>
</reference>
<organism evidence="11 12">
    <name type="scientific">Marinobacter daqiaonensis</name>
    <dbReference type="NCBI Taxonomy" id="650891"/>
    <lineage>
        <taxon>Bacteria</taxon>
        <taxon>Pseudomonadati</taxon>
        <taxon>Pseudomonadota</taxon>
        <taxon>Gammaproteobacteria</taxon>
        <taxon>Pseudomonadales</taxon>
        <taxon>Marinobacteraceae</taxon>
        <taxon>Marinobacter</taxon>
    </lineage>
</organism>
<comment type="catalytic activity">
    <reaction evidence="10">
        <text>4-(phosphooxy)-L-threonine + NAD(+) = 3-amino-2-oxopropyl phosphate + CO2 + NADH</text>
        <dbReference type="Rhea" id="RHEA:32275"/>
        <dbReference type="ChEBI" id="CHEBI:16526"/>
        <dbReference type="ChEBI" id="CHEBI:57279"/>
        <dbReference type="ChEBI" id="CHEBI:57540"/>
        <dbReference type="ChEBI" id="CHEBI:57945"/>
        <dbReference type="ChEBI" id="CHEBI:58452"/>
        <dbReference type="EC" id="1.1.1.262"/>
    </reaction>
</comment>
<dbReference type="OrthoDB" id="9801783at2"/>
<evidence type="ECO:0000256" key="5">
    <source>
        <dbReference type="ARBA" id="ARBA00022857"/>
    </source>
</evidence>
<dbReference type="Pfam" id="PF04166">
    <property type="entry name" value="PdxA"/>
    <property type="match status" value="1"/>
</dbReference>
<dbReference type="GO" id="GO:0051287">
    <property type="term" value="F:NAD binding"/>
    <property type="evidence" value="ECO:0007669"/>
    <property type="project" value="InterPro"/>
</dbReference>
<dbReference type="GO" id="GO:0050897">
    <property type="term" value="F:cobalt ion binding"/>
    <property type="evidence" value="ECO:0007669"/>
    <property type="project" value="UniProtKB-UniRule"/>
</dbReference>
<dbReference type="Gene3D" id="3.40.718.10">
    <property type="entry name" value="Isopropylmalate Dehydrogenase"/>
    <property type="match status" value="1"/>
</dbReference>
<evidence type="ECO:0000256" key="9">
    <source>
        <dbReference type="ARBA" id="ARBA00023285"/>
    </source>
</evidence>
<proteinExistence type="inferred from homology"/>
<keyword evidence="8 10" id="KW-0664">Pyridoxine biosynthesis</keyword>
<evidence type="ECO:0000256" key="1">
    <source>
        <dbReference type="ARBA" id="ARBA00022490"/>
    </source>
</evidence>
<keyword evidence="6 10" id="KW-0560">Oxidoreductase</keyword>
<dbReference type="GO" id="GO:0005737">
    <property type="term" value="C:cytoplasm"/>
    <property type="evidence" value="ECO:0007669"/>
    <property type="project" value="UniProtKB-SubCell"/>
</dbReference>
<name>A0A1I6JSV2_9GAMM</name>
<feature type="binding site" evidence="10">
    <location>
        <position position="210"/>
    </location>
    <ligand>
        <name>a divalent metal cation</name>
        <dbReference type="ChEBI" id="CHEBI:60240"/>
        <note>ligand shared between dimeric partners</note>
    </ligand>
</feature>
<dbReference type="EMBL" id="FOYW01000003">
    <property type="protein sequence ID" value="SFR82059.1"/>
    <property type="molecule type" value="Genomic_DNA"/>
</dbReference>
<evidence type="ECO:0000256" key="2">
    <source>
        <dbReference type="ARBA" id="ARBA00022723"/>
    </source>
</evidence>
<dbReference type="InterPro" id="IPR005255">
    <property type="entry name" value="PdxA_fam"/>
</dbReference>
<feature type="binding site" evidence="10">
    <location>
        <position position="273"/>
    </location>
    <ligand>
        <name>substrate</name>
    </ligand>
</feature>
<evidence type="ECO:0000256" key="4">
    <source>
        <dbReference type="ARBA" id="ARBA00022842"/>
    </source>
</evidence>
<dbReference type="GO" id="GO:0050570">
    <property type="term" value="F:4-hydroxythreonine-4-phosphate dehydrogenase activity"/>
    <property type="evidence" value="ECO:0007669"/>
    <property type="project" value="UniProtKB-UniRule"/>
</dbReference>
<evidence type="ECO:0000256" key="8">
    <source>
        <dbReference type="ARBA" id="ARBA00023096"/>
    </source>
</evidence>
<feature type="binding site" evidence="10">
    <location>
        <position position="282"/>
    </location>
    <ligand>
        <name>substrate</name>
    </ligand>
</feature>
<dbReference type="GO" id="GO:0008615">
    <property type="term" value="P:pyridoxine biosynthetic process"/>
    <property type="evidence" value="ECO:0007669"/>
    <property type="project" value="UniProtKB-UniRule"/>
</dbReference>
<evidence type="ECO:0000256" key="3">
    <source>
        <dbReference type="ARBA" id="ARBA00022833"/>
    </source>
</evidence>
<dbReference type="PANTHER" id="PTHR30004:SF5">
    <property type="entry name" value="4-HYDROXYTHREONINE-4-PHOSPHATE DEHYDROGENASE"/>
    <property type="match status" value="1"/>
</dbReference>
<comment type="similarity">
    <text evidence="10">Belongs to the PdxA family.</text>
</comment>